<organism evidence="1 2">
    <name type="scientific">Micromonospora reichwaldensis</name>
    <dbReference type="NCBI Taxonomy" id="3075516"/>
    <lineage>
        <taxon>Bacteria</taxon>
        <taxon>Bacillati</taxon>
        <taxon>Actinomycetota</taxon>
        <taxon>Actinomycetes</taxon>
        <taxon>Micromonosporales</taxon>
        <taxon>Micromonosporaceae</taxon>
        <taxon>Micromonospora</taxon>
    </lineage>
</organism>
<dbReference type="Proteomes" id="UP001180973">
    <property type="component" value="Unassembled WGS sequence"/>
</dbReference>
<reference evidence="1" key="1">
    <citation type="submission" date="2023-09" db="EMBL/GenBank/DDBJ databases">
        <title>30 novel species of actinomycetes from the DSMZ collection.</title>
        <authorList>
            <person name="Nouioui I."/>
        </authorList>
    </citation>
    <scope>NUCLEOTIDE SEQUENCE</scope>
    <source>
        <strain evidence="1">DSM 115977</strain>
    </source>
</reference>
<accession>A0ABU2WVD5</accession>
<keyword evidence="2" id="KW-1185">Reference proteome</keyword>
<name>A0ABU2WVD5_9ACTN</name>
<proteinExistence type="predicted"/>
<dbReference type="EMBL" id="JAVRFL010000013">
    <property type="protein sequence ID" value="MDT0529889.1"/>
    <property type="molecule type" value="Genomic_DNA"/>
</dbReference>
<comment type="caution">
    <text evidence="1">The sequence shown here is derived from an EMBL/GenBank/DDBJ whole genome shotgun (WGS) entry which is preliminary data.</text>
</comment>
<dbReference type="RefSeq" id="WP_311411966.1">
    <property type="nucleotide sequence ID" value="NZ_JAVRFL010000013.1"/>
</dbReference>
<gene>
    <name evidence="1" type="ORF">RM555_12920</name>
</gene>
<evidence type="ECO:0000313" key="2">
    <source>
        <dbReference type="Proteomes" id="UP001180973"/>
    </source>
</evidence>
<protein>
    <submittedName>
        <fullName evidence="1">Uncharacterized protein</fullName>
    </submittedName>
</protein>
<evidence type="ECO:0000313" key="1">
    <source>
        <dbReference type="EMBL" id="MDT0529889.1"/>
    </source>
</evidence>
<sequence length="66" mass="7222">MDISVVTTEVRGGTPAPRRVQVEGIDEIGIEVEARQTRNGEHYLSTVLFESTGECRIFLASKVTTA</sequence>